<keyword evidence="1" id="KW-0472">Membrane</keyword>
<proteinExistence type="inferred from homology"/>
<dbReference type="EMBL" id="CP006918">
    <property type="protein sequence ID" value="AHM76883.1"/>
    <property type="molecule type" value="Genomic_DNA"/>
</dbReference>
<dbReference type="GO" id="GO:0015501">
    <property type="term" value="F:glutamate:sodium symporter activity"/>
    <property type="evidence" value="ECO:0007669"/>
    <property type="project" value="UniProtKB-UniRule"/>
</dbReference>
<accession>W8UMN3</accession>
<dbReference type="AlphaFoldDB" id="W8UMN3"/>
<comment type="subcellular location">
    <subcellularLocation>
        <location evidence="1">Cell inner membrane</location>
        <topology evidence="1">Multi-pass membrane protein</topology>
    </subcellularLocation>
</comment>
<keyword evidence="1" id="KW-0813">Transport</keyword>
<evidence type="ECO:0000256" key="1">
    <source>
        <dbReference type="HAMAP-Rule" id="MF_02062"/>
    </source>
</evidence>
<keyword evidence="1" id="KW-0739">Sodium transport</keyword>
<dbReference type="GO" id="GO:0005886">
    <property type="term" value="C:plasma membrane"/>
    <property type="evidence" value="ECO:0007669"/>
    <property type="project" value="UniProtKB-SubCell"/>
</dbReference>
<reference evidence="3 4" key="1">
    <citation type="journal article" date="2014" name="Proc. Natl. Acad. Sci. U.S.A.">
        <title>Molecular dissection of the evolution of carbapenem-resistant multilocus sequence type 258 Klebsiella pneumoniae.</title>
        <authorList>
            <person name="Deleo F.R."/>
            <person name="Chen L."/>
            <person name="Porcella S.F."/>
            <person name="Martens C.A."/>
            <person name="Kobayashi S.D."/>
            <person name="Porter A.R."/>
            <person name="Chavda K.D."/>
            <person name="Jacobs M.R."/>
            <person name="Mathema B."/>
            <person name="Olsen R.J."/>
            <person name="Bonomo R.A."/>
            <person name="Musser J.M."/>
            <person name="Kreiswirth B.N."/>
        </authorList>
    </citation>
    <scope>NUCLEOTIDE SEQUENCE [LARGE SCALE GENOMIC DNA]</scope>
    <source>
        <strain evidence="3">30684/NJST258_2</strain>
    </source>
</reference>
<dbReference type="NCBIfam" id="TIGR00210">
    <property type="entry name" value="gltS"/>
    <property type="match status" value="1"/>
</dbReference>
<feature type="transmembrane region" description="Helical" evidence="1">
    <location>
        <begin position="226"/>
        <end position="250"/>
    </location>
</feature>
<keyword evidence="1" id="KW-0769">Symport</keyword>
<dbReference type="PATRIC" id="fig|1420013.3.peg.95"/>
<feature type="transmembrane region" description="Helical" evidence="1">
    <location>
        <begin position="12"/>
        <end position="32"/>
    </location>
</feature>
<comment type="function">
    <text evidence="1">Catalyzes the sodium-dependent transport of glutamate.</text>
</comment>
<dbReference type="Proteomes" id="UP000019586">
    <property type="component" value="Chromosome"/>
</dbReference>
<protein>
    <recommendedName>
        <fullName evidence="1 2">Sodium/glutamate symporter</fullName>
    </recommendedName>
</protein>
<keyword evidence="1" id="KW-0812">Transmembrane</keyword>
<feature type="transmembrane region" description="Helical" evidence="1">
    <location>
        <begin position="314"/>
        <end position="334"/>
    </location>
</feature>
<dbReference type="Pfam" id="PF03616">
    <property type="entry name" value="Glt_symporter"/>
    <property type="match status" value="1"/>
</dbReference>
<dbReference type="HAMAP" id="MF_02062">
    <property type="entry name" value="GltS"/>
    <property type="match status" value="1"/>
</dbReference>
<keyword evidence="1" id="KW-1003">Cell membrane</keyword>
<feature type="transmembrane region" description="Helical" evidence="1">
    <location>
        <begin position="288"/>
        <end position="308"/>
    </location>
</feature>
<dbReference type="PANTHER" id="PTHR36178">
    <property type="entry name" value="SLR0625 PROTEIN"/>
    <property type="match status" value="1"/>
</dbReference>
<organism evidence="3 4">
    <name type="scientific">Klebsiella pneumoniae 30684/NJST258_2</name>
    <dbReference type="NCBI Taxonomy" id="1420013"/>
    <lineage>
        <taxon>Bacteria</taxon>
        <taxon>Pseudomonadati</taxon>
        <taxon>Pseudomonadota</taxon>
        <taxon>Gammaproteobacteria</taxon>
        <taxon>Enterobacterales</taxon>
        <taxon>Enterobacteriaceae</taxon>
        <taxon>Klebsiella/Raoultella group</taxon>
        <taxon>Klebsiella</taxon>
        <taxon>Klebsiella pneumoniae complex</taxon>
    </lineage>
</organism>
<dbReference type="KEGG" id="kps:KPNJ2_00103"/>
<feature type="transmembrane region" description="Helical" evidence="1">
    <location>
        <begin position="256"/>
        <end position="276"/>
    </location>
</feature>
<feature type="transmembrane region" description="Helical" evidence="1">
    <location>
        <begin position="380"/>
        <end position="407"/>
    </location>
</feature>
<name>W8UMN3_KLEPN</name>
<dbReference type="InterPro" id="IPR004445">
    <property type="entry name" value="GltS"/>
</dbReference>
<keyword evidence="1" id="KW-0029">Amino-acid transport</keyword>
<keyword evidence="1" id="KW-0915">Sodium</keyword>
<gene>
    <name evidence="1" type="primary">gltS</name>
    <name evidence="3" type="ORF">KPNJ2_00103</name>
</gene>
<feature type="transmembrane region" description="Helical" evidence="1">
    <location>
        <begin position="44"/>
        <end position="63"/>
    </location>
</feature>
<evidence type="ECO:0000313" key="3">
    <source>
        <dbReference type="EMBL" id="AHM76883.1"/>
    </source>
</evidence>
<dbReference type="HOGENOM" id="CLU_040907_0_0_6"/>
<feature type="transmembrane region" description="Helical" evidence="1">
    <location>
        <begin position="83"/>
        <end position="101"/>
    </location>
</feature>
<dbReference type="PANTHER" id="PTHR36178:SF1">
    <property type="entry name" value="SODIUM_GLUTAMATE SYMPORTER"/>
    <property type="match status" value="1"/>
</dbReference>
<keyword evidence="1" id="KW-1133">Transmembrane helix</keyword>
<keyword evidence="1" id="KW-0406">Ion transport</keyword>
<evidence type="ECO:0000313" key="4">
    <source>
        <dbReference type="Proteomes" id="UP000019586"/>
    </source>
</evidence>
<comment type="similarity">
    <text evidence="1">Belongs to the glutamate:Na(+) symporter (ESS) (TC 2.A.27) family.</text>
</comment>
<evidence type="ECO:0000256" key="2">
    <source>
        <dbReference type="NCBIfam" id="TIGR00210"/>
    </source>
</evidence>
<feature type="transmembrane region" description="Helical" evidence="1">
    <location>
        <begin position="108"/>
        <end position="132"/>
    </location>
</feature>
<feature type="transmembrane region" description="Helical" evidence="1">
    <location>
        <begin position="346"/>
        <end position="368"/>
    </location>
</feature>
<keyword evidence="1" id="KW-0997">Cell inner membrane</keyword>
<dbReference type="GO" id="GO:0015813">
    <property type="term" value="P:L-glutamate transmembrane transport"/>
    <property type="evidence" value="ECO:0007669"/>
    <property type="project" value="UniProtKB-UniRule"/>
</dbReference>
<feature type="transmembrane region" description="Helical" evidence="1">
    <location>
        <begin position="171"/>
        <end position="195"/>
    </location>
</feature>
<sequence length="411" mass="43163">MNGSCAHKELFMFHLDTLSTLVAATLVLLLGRKLVQTVPFLKKYTIPEPVAGGLLVALALLALKKSMDIEIDFDMSLKDPLMLAFFATIGLNANLASLRAGGKVLGTFLIVVVGLLLLQNALGIGMATLLGLDPLMGLLAGSITLSGGHGTGAAWSKLFVERYGFANATEVAMACATFGLVLGGLIGGPVARYLVKHSSSPDGTPDDQVAPTAFEKPDVGRVITSLVLIESIALIAICLTLGKVVAQLLAGSVFELPTFVCVLFIGVILSNSLALAGLYRVFDRAVSVLGNVSLSLFLAMALMSLKLWELASLALPMIIILAVQALAMALYAVFVTYRMMGKNYDAAVLAAGHCGFGLGATPTAIANMQAITDRFGPSHMAFLVVPMVGAFFIDIVNALVIKLYLLLPMFG</sequence>